<evidence type="ECO:0000313" key="1">
    <source>
        <dbReference type="EMBL" id="CAC5421083.1"/>
    </source>
</evidence>
<dbReference type="Proteomes" id="UP000507470">
    <property type="component" value="Unassembled WGS sequence"/>
</dbReference>
<gene>
    <name evidence="1" type="ORF">MCOR_53237</name>
</gene>
<keyword evidence="2" id="KW-1185">Reference proteome</keyword>
<organism evidence="1 2">
    <name type="scientific">Mytilus coruscus</name>
    <name type="common">Sea mussel</name>
    <dbReference type="NCBI Taxonomy" id="42192"/>
    <lineage>
        <taxon>Eukaryota</taxon>
        <taxon>Metazoa</taxon>
        <taxon>Spiralia</taxon>
        <taxon>Lophotrochozoa</taxon>
        <taxon>Mollusca</taxon>
        <taxon>Bivalvia</taxon>
        <taxon>Autobranchia</taxon>
        <taxon>Pteriomorphia</taxon>
        <taxon>Mytilida</taxon>
        <taxon>Mytiloidea</taxon>
        <taxon>Mytilidae</taxon>
        <taxon>Mytilinae</taxon>
        <taxon>Mytilus</taxon>
    </lineage>
</organism>
<sequence length="295" mass="34116">MEEQPSKSEGLKRSIPQVLQEEIDVIAAKLPQGIANPADLDDNQKRWLTVGICLHSVISPVMRKYVVRILTVLYNELTRYQKIDTQKYPTQLKQYPPTTAYLNYETVNNNKVTYGYQRAKYDYAIKNVVDQSKYEKNIRNPWAHCGFNEWEAVKYSNSFQQMEKLVKDLSLSLNEENQIIGEMKKLELNGEHLLCGTLGLELVNDIRQQTNALAEYTKLVANETDYNSMRINHVMKNVDTLLNTVTQLEKKMKTVYSEMNKVSKTLLNVLETSGDISFLVHLNLLRDYKMPTLKP</sequence>
<dbReference type="AlphaFoldDB" id="A0A6J8EMA6"/>
<reference evidence="1 2" key="1">
    <citation type="submission" date="2020-06" db="EMBL/GenBank/DDBJ databases">
        <authorList>
            <person name="Li R."/>
            <person name="Bekaert M."/>
        </authorList>
    </citation>
    <scope>NUCLEOTIDE SEQUENCE [LARGE SCALE GENOMIC DNA]</scope>
    <source>
        <strain evidence="2">wild</strain>
    </source>
</reference>
<protein>
    <submittedName>
        <fullName evidence="1">Uncharacterized protein</fullName>
    </submittedName>
</protein>
<proteinExistence type="predicted"/>
<evidence type="ECO:0000313" key="2">
    <source>
        <dbReference type="Proteomes" id="UP000507470"/>
    </source>
</evidence>
<dbReference type="EMBL" id="CACVKT020009208">
    <property type="protein sequence ID" value="CAC5421083.1"/>
    <property type="molecule type" value="Genomic_DNA"/>
</dbReference>
<accession>A0A6J8EMA6</accession>
<name>A0A6J8EMA6_MYTCO</name>